<dbReference type="GO" id="GO:0019310">
    <property type="term" value="P:inositol catabolic process"/>
    <property type="evidence" value="ECO:0007669"/>
    <property type="project" value="InterPro"/>
</dbReference>
<evidence type="ECO:0000313" key="3">
    <source>
        <dbReference type="Proteomes" id="UP000248706"/>
    </source>
</evidence>
<dbReference type="PIRSF" id="PIRSF036628">
    <property type="entry name" value="IolB"/>
    <property type="match status" value="1"/>
</dbReference>
<keyword evidence="3" id="KW-1185">Reference proteome</keyword>
<evidence type="ECO:0000313" key="2">
    <source>
        <dbReference type="EMBL" id="RAQ95861.1"/>
    </source>
</evidence>
<dbReference type="AlphaFoldDB" id="A0A328VG95"/>
<dbReference type="PANTHER" id="PTHR39193:SF1">
    <property type="entry name" value="5-DEOXY-GLUCURONATE ISOMERASE"/>
    <property type="match status" value="1"/>
</dbReference>
<dbReference type="InterPro" id="IPR011051">
    <property type="entry name" value="RmlC_Cupin_sf"/>
</dbReference>
<accession>A0A328VG95</accession>
<dbReference type="NCBIfam" id="TIGR04378">
    <property type="entry name" value="myo_inos_iolB"/>
    <property type="match status" value="1"/>
</dbReference>
<gene>
    <name evidence="2" type="ORF">A4R35_09960</name>
</gene>
<protein>
    <submittedName>
        <fullName evidence="2">5-deoxy-glucuronate isomerase</fullName>
    </submittedName>
</protein>
<dbReference type="RefSeq" id="WP_112428960.1">
    <property type="nucleotide sequence ID" value="NZ_MCIF01000002.1"/>
</dbReference>
<reference evidence="2 3" key="1">
    <citation type="submission" date="2016-08" db="EMBL/GenBank/DDBJ databases">
        <title>Analysis of Carbohydrate Active Enzymes in Thermogemmatispora T81 Reveals Carbohydrate Degradation Ability.</title>
        <authorList>
            <person name="Tomazini A."/>
            <person name="Lal S."/>
            <person name="Stott M."/>
            <person name="Henrissat B."/>
            <person name="Polikarpov I."/>
            <person name="Sparling R."/>
            <person name="Levin D.B."/>
        </authorList>
    </citation>
    <scope>NUCLEOTIDE SEQUENCE [LARGE SCALE GENOMIC DNA]</scope>
    <source>
        <strain evidence="2 3">T81</strain>
    </source>
</reference>
<dbReference type="PANTHER" id="PTHR39193">
    <property type="entry name" value="5-DEOXY-GLUCURONATE ISOMERASE"/>
    <property type="match status" value="1"/>
</dbReference>
<dbReference type="OrthoDB" id="9799936at2"/>
<dbReference type="InterPro" id="IPR021120">
    <property type="entry name" value="KduI/IolB_isomerase"/>
</dbReference>
<proteinExistence type="predicted"/>
<dbReference type="CDD" id="cd02208">
    <property type="entry name" value="cupin_RmlC-like"/>
    <property type="match status" value="1"/>
</dbReference>
<dbReference type="Proteomes" id="UP000248706">
    <property type="component" value="Unassembled WGS sequence"/>
</dbReference>
<dbReference type="SUPFAM" id="SSF51182">
    <property type="entry name" value="RmlC-like cupins"/>
    <property type="match status" value="1"/>
</dbReference>
<dbReference type="InterPro" id="IPR024203">
    <property type="entry name" value="Deoxy-glucuronate_isom_IolB"/>
</dbReference>
<organism evidence="2 3">
    <name type="scientific">Thermogemmatispora tikiterensis</name>
    <dbReference type="NCBI Taxonomy" id="1825093"/>
    <lineage>
        <taxon>Bacteria</taxon>
        <taxon>Bacillati</taxon>
        <taxon>Chloroflexota</taxon>
        <taxon>Ktedonobacteria</taxon>
        <taxon>Thermogemmatisporales</taxon>
        <taxon>Thermogemmatisporaceae</taxon>
        <taxon>Thermogemmatispora</taxon>
    </lineage>
</organism>
<name>A0A328VG95_9CHLR</name>
<evidence type="ECO:0000256" key="1">
    <source>
        <dbReference type="ARBA" id="ARBA00023235"/>
    </source>
</evidence>
<dbReference type="GO" id="GO:0008880">
    <property type="term" value="F:glucuronate isomerase activity"/>
    <property type="evidence" value="ECO:0007669"/>
    <property type="project" value="InterPro"/>
</dbReference>
<sequence length="289" mass="32017">MGLLIRPVRHKLSIERPEPLLAITPPSVGWQYISFSAYELRTGQTIAGTAQGQETVLLLLAGRGEIQLNGQQLGPLGNRASVFEDAPPAALYLAGDSSYQVTCLSSRLEIVLASVPANRCHLPARVLRPETMSLEMRGAGNTERYIRHILDTDQEAERIIVVEVITPNGHWSSFPPHKHDTESPPLEAYLEEVYYYHFQPAEGFALQRVYYPGDLDETVAVHDGDLVLVPRGYHTVAAVPGYDLYYLNIMAGPRRSWQYQVDPIFRHLLPPSGSITGKIIQPVSPVNGA</sequence>
<dbReference type="EMBL" id="MCIF01000002">
    <property type="protein sequence ID" value="RAQ95861.1"/>
    <property type="molecule type" value="Genomic_DNA"/>
</dbReference>
<comment type="caution">
    <text evidence="2">The sequence shown here is derived from an EMBL/GenBank/DDBJ whole genome shotgun (WGS) entry which is preliminary data.</text>
</comment>
<keyword evidence="1 2" id="KW-0413">Isomerase</keyword>
<dbReference type="Pfam" id="PF04962">
    <property type="entry name" value="KduI"/>
    <property type="match status" value="1"/>
</dbReference>
<dbReference type="Gene3D" id="2.60.120.10">
    <property type="entry name" value="Jelly Rolls"/>
    <property type="match status" value="2"/>
</dbReference>
<dbReference type="InterPro" id="IPR014710">
    <property type="entry name" value="RmlC-like_jellyroll"/>
</dbReference>